<dbReference type="SMART" id="SM00724">
    <property type="entry name" value="TLC"/>
    <property type="match status" value="1"/>
</dbReference>
<dbReference type="EMBL" id="JAODUP010000587">
    <property type="protein sequence ID" value="KAK2146725.1"/>
    <property type="molecule type" value="Genomic_DNA"/>
</dbReference>
<comment type="pathway">
    <text evidence="3">Lipid metabolism; sphingolipid metabolism.</text>
</comment>
<comment type="subcellular location">
    <subcellularLocation>
        <location evidence="1">Endomembrane system</location>
        <topology evidence="1">Multi-pass membrane protein</topology>
    </subcellularLocation>
    <subcellularLocation>
        <location evidence="2">Endoplasmic reticulum membrane</location>
    </subcellularLocation>
</comment>
<feature type="domain" description="TLC" evidence="10">
    <location>
        <begin position="139"/>
        <end position="301"/>
    </location>
</feature>
<dbReference type="GO" id="GO:0050291">
    <property type="term" value="F:sphingosine N-acyltransferase activity"/>
    <property type="evidence" value="ECO:0007669"/>
    <property type="project" value="InterPro"/>
</dbReference>
<evidence type="ECO:0000256" key="8">
    <source>
        <dbReference type="ARBA" id="ARBA00049036"/>
    </source>
</evidence>
<keyword evidence="12" id="KW-1185">Reference proteome</keyword>
<evidence type="ECO:0000313" key="12">
    <source>
        <dbReference type="Proteomes" id="UP001208570"/>
    </source>
</evidence>
<dbReference type="PIRSF" id="PIRSF005225">
    <property type="entry name" value="LAG1_LAC1"/>
    <property type="match status" value="1"/>
</dbReference>
<keyword evidence="5 9" id="KW-0812">Transmembrane</keyword>
<comment type="catalytic activity">
    <reaction evidence="8">
        <text>sphinganine + octadecanoyl-CoA = N-(octadecanoyl)-sphinganine + CoA + H(+)</text>
        <dbReference type="Rhea" id="RHEA:36547"/>
        <dbReference type="ChEBI" id="CHEBI:15378"/>
        <dbReference type="ChEBI" id="CHEBI:57287"/>
        <dbReference type="ChEBI" id="CHEBI:57394"/>
        <dbReference type="ChEBI" id="CHEBI:57817"/>
        <dbReference type="ChEBI" id="CHEBI:67033"/>
    </reaction>
    <physiologicalReaction direction="left-to-right" evidence="8">
        <dbReference type="Rhea" id="RHEA:36548"/>
    </physiologicalReaction>
</comment>
<dbReference type="Pfam" id="PF03798">
    <property type="entry name" value="TRAM_LAG1_CLN8"/>
    <property type="match status" value="2"/>
</dbReference>
<evidence type="ECO:0000256" key="5">
    <source>
        <dbReference type="ARBA" id="ARBA00022692"/>
    </source>
</evidence>
<dbReference type="Proteomes" id="UP001208570">
    <property type="component" value="Unassembled WGS sequence"/>
</dbReference>
<evidence type="ECO:0000259" key="10">
    <source>
        <dbReference type="SMART" id="SM00724"/>
    </source>
</evidence>
<evidence type="ECO:0000313" key="11">
    <source>
        <dbReference type="EMBL" id="KAK2146725.1"/>
    </source>
</evidence>
<feature type="transmembrane region" description="Helical" evidence="9">
    <location>
        <begin position="252"/>
        <end position="271"/>
    </location>
</feature>
<dbReference type="GO" id="GO:0005789">
    <property type="term" value="C:endoplasmic reticulum membrane"/>
    <property type="evidence" value="ECO:0007669"/>
    <property type="project" value="UniProtKB-SubCell"/>
</dbReference>
<feature type="transmembrane region" description="Helical" evidence="9">
    <location>
        <begin position="214"/>
        <end position="232"/>
    </location>
</feature>
<dbReference type="GO" id="GO:0046513">
    <property type="term" value="P:ceramide biosynthetic process"/>
    <property type="evidence" value="ECO:0007669"/>
    <property type="project" value="InterPro"/>
</dbReference>
<evidence type="ECO:0000256" key="9">
    <source>
        <dbReference type="SAM" id="Phobius"/>
    </source>
</evidence>
<dbReference type="AlphaFoldDB" id="A0AAD9MV99"/>
<dbReference type="InterPro" id="IPR016439">
    <property type="entry name" value="Lag1/Lac1-like"/>
</dbReference>
<gene>
    <name evidence="11" type="ORF">LSH36_586g01019</name>
</gene>
<dbReference type="PANTHER" id="PTHR12560:SF0">
    <property type="entry name" value="LD18904P"/>
    <property type="match status" value="1"/>
</dbReference>
<feature type="transmembrane region" description="Helical" evidence="9">
    <location>
        <begin position="148"/>
        <end position="168"/>
    </location>
</feature>
<dbReference type="FunFam" id="1.10.10.60:FF:000020">
    <property type="entry name" value="Ceramide synthase 5"/>
    <property type="match status" value="1"/>
</dbReference>
<proteinExistence type="predicted"/>
<dbReference type="Gene3D" id="1.10.10.60">
    <property type="entry name" value="Homeodomain-like"/>
    <property type="match status" value="1"/>
</dbReference>
<keyword evidence="7 9" id="KW-0472">Membrane</keyword>
<organism evidence="11 12">
    <name type="scientific">Paralvinella palmiformis</name>
    <dbReference type="NCBI Taxonomy" id="53620"/>
    <lineage>
        <taxon>Eukaryota</taxon>
        <taxon>Metazoa</taxon>
        <taxon>Spiralia</taxon>
        <taxon>Lophotrochozoa</taxon>
        <taxon>Annelida</taxon>
        <taxon>Polychaeta</taxon>
        <taxon>Sedentaria</taxon>
        <taxon>Canalipalpata</taxon>
        <taxon>Terebellida</taxon>
        <taxon>Terebelliformia</taxon>
        <taxon>Alvinellidae</taxon>
        <taxon>Paralvinella</taxon>
    </lineage>
</organism>
<evidence type="ECO:0000256" key="1">
    <source>
        <dbReference type="ARBA" id="ARBA00004127"/>
    </source>
</evidence>
<evidence type="ECO:0000256" key="6">
    <source>
        <dbReference type="ARBA" id="ARBA00022989"/>
    </source>
</evidence>
<evidence type="ECO:0000256" key="3">
    <source>
        <dbReference type="ARBA" id="ARBA00004760"/>
    </source>
</evidence>
<comment type="caution">
    <text evidence="11">The sequence shown here is derived from an EMBL/GenBank/DDBJ whole genome shotgun (WGS) entry which is preliminary data.</text>
</comment>
<evidence type="ECO:0000256" key="7">
    <source>
        <dbReference type="ARBA" id="ARBA00023136"/>
    </source>
</evidence>
<evidence type="ECO:0000256" key="2">
    <source>
        <dbReference type="ARBA" id="ARBA00004586"/>
    </source>
</evidence>
<feature type="transmembrane region" description="Helical" evidence="9">
    <location>
        <begin position="46"/>
        <end position="63"/>
    </location>
</feature>
<comment type="pathway">
    <text evidence="4">Sphingolipid metabolism.</text>
</comment>
<dbReference type="InterPro" id="IPR006634">
    <property type="entry name" value="TLC-dom"/>
</dbReference>
<protein>
    <recommendedName>
        <fullName evidence="10">TLC domain-containing protein</fullName>
    </recommendedName>
</protein>
<accession>A0AAD9MV99</accession>
<name>A0AAD9MV99_9ANNE</name>
<reference evidence="11" key="1">
    <citation type="journal article" date="2023" name="Mol. Biol. Evol.">
        <title>Third-Generation Sequencing Reveals the Adaptive Role of the Epigenome in Three Deep-Sea Polychaetes.</title>
        <authorList>
            <person name="Perez M."/>
            <person name="Aroh O."/>
            <person name="Sun Y."/>
            <person name="Lan Y."/>
            <person name="Juniper S.K."/>
            <person name="Young C.R."/>
            <person name="Angers B."/>
            <person name="Qian P.Y."/>
        </authorList>
    </citation>
    <scope>NUCLEOTIDE SEQUENCE</scope>
    <source>
        <strain evidence="11">P08H-3</strain>
    </source>
</reference>
<keyword evidence="6 9" id="KW-1133">Transmembrane helix</keyword>
<dbReference type="PANTHER" id="PTHR12560">
    <property type="entry name" value="LONGEVITY ASSURANCE FACTOR 1 LAG1"/>
    <property type="match status" value="1"/>
</dbReference>
<sequence>MAVALVVRLVDIFWTDSFWLPSNHTWSEIIAKRESGEMYLSLPRDLWAPFPIAVILLLVRLLWERLIALPVGRCFNIKETRCTQPVRNDILERAFKKYGKHQPDHDVLVGIAKQADWSLRSVERWWRRQRSWNKPPDMQKFQETSWRFLFYIVAFWTGLTVVYQKDYFWDTHHCWYNYPWHPIPGEIYWYYMVELGFYWSLVFSLFMDVKRKDFVEMIIHHVVTIALLSFAWAGGMGAKMAKYCKYHKLCDVLFIIFAVVWFITRLVIYPLSSIRSSRGIRGTDECIQRQQHTRMPVHTRRRRLQPLTY</sequence>
<evidence type="ECO:0000256" key="4">
    <source>
        <dbReference type="ARBA" id="ARBA00004991"/>
    </source>
</evidence>
<feature type="transmembrane region" description="Helical" evidence="9">
    <location>
        <begin position="188"/>
        <end position="207"/>
    </location>
</feature>